<dbReference type="PANTHER" id="PTHR43547:SF10">
    <property type="entry name" value="SENSOR HISTIDINE KINASE DCUS"/>
    <property type="match status" value="1"/>
</dbReference>
<dbReference type="InterPro" id="IPR004358">
    <property type="entry name" value="Sig_transdc_His_kin-like_C"/>
</dbReference>
<proteinExistence type="predicted"/>
<dbReference type="SMART" id="SM00387">
    <property type="entry name" value="HATPase_c"/>
    <property type="match status" value="1"/>
</dbReference>
<dbReference type="InterPro" id="IPR029151">
    <property type="entry name" value="Sensor-like_sf"/>
</dbReference>
<keyword evidence="7 14" id="KW-0418">Kinase</keyword>
<dbReference type="InterPro" id="IPR033463">
    <property type="entry name" value="sCache_3"/>
</dbReference>
<accession>A0A2V3DWB9</accession>
<evidence type="ECO:0000256" key="6">
    <source>
        <dbReference type="ARBA" id="ARBA00022692"/>
    </source>
</evidence>
<dbReference type="SUPFAM" id="SSF55874">
    <property type="entry name" value="ATPase domain of HSP90 chaperone/DNA topoisomerase II/histidine kinase"/>
    <property type="match status" value="1"/>
</dbReference>
<evidence type="ECO:0000256" key="3">
    <source>
        <dbReference type="ARBA" id="ARBA00012438"/>
    </source>
</evidence>
<dbReference type="EMBL" id="QHLZ01000001">
    <property type="protein sequence ID" value="PXA69621.1"/>
    <property type="molecule type" value="Genomic_DNA"/>
</dbReference>
<evidence type="ECO:0000313" key="14">
    <source>
        <dbReference type="EMBL" id="PXA69621.1"/>
    </source>
</evidence>
<evidence type="ECO:0000313" key="15">
    <source>
        <dbReference type="Proteomes" id="UP000246303"/>
    </source>
</evidence>
<dbReference type="Pfam" id="PF17203">
    <property type="entry name" value="sCache_3_2"/>
    <property type="match status" value="1"/>
</dbReference>
<dbReference type="Pfam" id="PF02518">
    <property type="entry name" value="HATPase_c"/>
    <property type="match status" value="1"/>
</dbReference>
<evidence type="ECO:0000256" key="1">
    <source>
        <dbReference type="ARBA" id="ARBA00000085"/>
    </source>
</evidence>
<evidence type="ECO:0000256" key="5">
    <source>
        <dbReference type="ARBA" id="ARBA00022553"/>
    </source>
</evidence>
<dbReference type="PROSITE" id="PS50112">
    <property type="entry name" value="PAS"/>
    <property type="match status" value="1"/>
</dbReference>
<dbReference type="Pfam" id="PF13188">
    <property type="entry name" value="PAS_8"/>
    <property type="match status" value="1"/>
</dbReference>
<feature type="compositionally biased region" description="Low complexity" evidence="11">
    <location>
        <begin position="267"/>
        <end position="279"/>
    </location>
</feature>
<gene>
    <name evidence="14" type="ORF">CVS29_00930</name>
</gene>
<dbReference type="Gene3D" id="3.30.565.10">
    <property type="entry name" value="Histidine kinase-like ATPase, C-terminal domain"/>
    <property type="match status" value="1"/>
</dbReference>
<dbReference type="PANTHER" id="PTHR43547">
    <property type="entry name" value="TWO-COMPONENT HISTIDINE KINASE"/>
    <property type="match status" value="1"/>
</dbReference>
<keyword evidence="15" id="KW-1185">Reference proteome</keyword>
<evidence type="ECO:0000256" key="8">
    <source>
        <dbReference type="ARBA" id="ARBA00022989"/>
    </source>
</evidence>
<keyword evidence="9" id="KW-0902">Two-component regulatory system</keyword>
<dbReference type="OrthoDB" id="9792686at2"/>
<evidence type="ECO:0000259" key="13">
    <source>
        <dbReference type="PROSITE" id="PS50112"/>
    </source>
</evidence>
<dbReference type="AlphaFoldDB" id="A0A2V3DWB9"/>
<sequence length="564" mass="58993">MWRGWSIARRLFVANLIFVVLLTAGLATVMVHDAGSRTYEQTSARLLAVATAIADSPAVAAAAKQPNPSATLQPYAKSVMADAHVDFVTMMNPAGIRWTHPDPAEIGKQYVGSIAQAQAGSTYFETTAGTLGPSVRVIVPVKDTDGTVLAMVAAGTTVDNVQVLVASRLPTVLGLAAALLMAGSLAAWALGRYLKRVTLGWGPEELGQLFTYYESVLHSVREGLVLVDTRGTIVLYNDHAALLLGITALGNKSSEHTSLRHKSLGHTAPTAGQTPAAQPSLNSLGLPDSLRELLESGRTATDEVHLAGDRLLVVSQRPALAPGNNAPAGTVTTLRDHTELTALASSLSSTQTLVEALRSQTHEHANRLHAIISLIELERPREALDFATAEHRDTVRLGGKFVEALDEPFLAALLLGKRAQAAERGVSLELTAAGILPPDTLDPRELVTLLGNLVDNAMDAAASCSDSPTVWVDLLVADGELTITVADNGPGLPTTDLDILGRIGTTDKSSVSPGGRGYGMALIRRATTALGGTITGENDGGALMTAVFPVDALEAHSSSMNGTP</sequence>
<dbReference type="PROSITE" id="PS50109">
    <property type="entry name" value="HIS_KIN"/>
    <property type="match status" value="1"/>
</dbReference>
<dbReference type="InterPro" id="IPR003594">
    <property type="entry name" value="HATPase_dom"/>
</dbReference>
<keyword evidence="4" id="KW-1003">Cell membrane</keyword>
<dbReference type="GO" id="GO:0000155">
    <property type="term" value="F:phosphorelay sensor kinase activity"/>
    <property type="evidence" value="ECO:0007669"/>
    <property type="project" value="TreeGrafter"/>
</dbReference>
<comment type="catalytic activity">
    <reaction evidence="1">
        <text>ATP + protein L-histidine = ADP + protein N-phospho-L-histidine.</text>
        <dbReference type="EC" id="2.7.13.3"/>
    </reaction>
</comment>
<evidence type="ECO:0000256" key="7">
    <source>
        <dbReference type="ARBA" id="ARBA00022777"/>
    </source>
</evidence>
<evidence type="ECO:0000256" key="4">
    <source>
        <dbReference type="ARBA" id="ARBA00022475"/>
    </source>
</evidence>
<reference evidence="14 15" key="1">
    <citation type="submission" date="2018-05" db="EMBL/GenBank/DDBJ databases">
        <title>Genetic diversity of glacier-inhabiting Cryobacterium bacteria in China and description of Cryobacterium mengkeensis sp. nov. and Arthrobacter glacialis sp. nov.</title>
        <authorList>
            <person name="Liu Q."/>
            <person name="Xin Y.-H."/>
        </authorList>
    </citation>
    <scope>NUCLEOTIDE SEQUENCE [LARGE SCALE GENOMIC DNA]</scope>
    <source>
        <strain evidence="14 15">GP3</strain>
    </source>
</reference>
<dbReference type="InterPro" id="IPR000014">
    <property type="entry name" value="PAS"/>
</dbReference>
<dbReference type="Gene3D" id="3.30.450.20">
    <property type="entry name" value="PAS domain"/>
    <property type="match status" value="2"/>
</dbReference>
<dbReference type="InterPro" id="IPR036890">
    <property type="entry name" value="HATPase_C_sf"/>
</dbReference>
<comment type="subcellular location">
    <subcellularLocation>
        <location evidence="2">Cell membrane</location>
        <topology evidence="2">Multi-pass membrane protein</topology>
    </subcellularLocation>
</comment>
<dbReference type="EC" id="2.7.13.3" evidence="3"/>
<evidence type="ECO:0000256" key="10">
    <source>
        <dbReference type="ARBA" id="ARBA00023136"/>
    </source>
</evidence>
<comment type="caution">
    <text evidence="14">The sequence shown here is derived from an EMBL/GenBank/DDBJ whole genome shotgun (WGS) entry which is preliminary data.</text>
</comment>
<keyword evidence="6" id="KW-0812">Transmembrane</keyword>
<evidence type="ECO:0000256" key="2">
    <source>
        <dbReference type="ARBA" id="ARBA00004651"/>
    </source>
</evidence>
<dbReference type="SUPFAM" id="SSF103190">
    <property type="entry name" value="Sensory domain-like"/>
    <property type="match status" value="1"/>
</dbReference>
<dbReference type="PRINTS" id="PR00344">
    <property type="entry name" value="BCTRLSENSOR"/>
</dbReference>
<keyword evidence="8" id="KW-1133">Transmembrane helix</keyword>
<keyword evidence="10" id="KW-0472">Membrane</keyword>
<keyword evidence="7 14" id="KW-0808">Transferase</keyword>
<organism evidence="14 15">
    <name type="scientific">Arthrobacter psychrochitiniphilus</name>
    <dbReference type="NCBI Taxonomy" id="291045"/>
    <lineage>
        <taxon>Bacteria</taxon>
        <taxon>Bacillati</taxon>
        <taxon>Actinomycetota</taxon>
        <taxon>Actinomycetes</taxon>
        <taxon>Micrococcales</taxon>
        <taxon>Micrococcaceae</taxon>
        <taxon>Arthrobacter</taxon>
    </lineage>
</organism>
<protein>
    <recommendedName>
        <fullName evidence="3">histidine kinase</fullName>
        <ecNumber evidence="3">2.7.13.3</ecNumber>
    </recommendedName>
</protein>
<evidence type="ECO:0000259" key="12">
    <source>
        <dbReference type="PROSITE" id="PS50109"/>
    </source>
</evidence>
<feature type="domain" description="Histidine kinase" evidence="12">
    <location>
        <begin position="319"/>
        <end position="552"/>
    </location>
</feature>
<name>A0A2V3DWB9_9MICC</name>
<feature type="region of interest" description="Disordered" evidence="11">
    <location>
        <begin position="257"/>
        <end position="282"/>
    </location>
</feature>
<dbReference type="GO" id="GO:0005886">
    <property type="term" value="C:plasma membrane"/>
    <property type="evidence" value="ECO:0007669"/>
    <property type="project" value="UniProtKB-SubCell"/>
</dbReference>
<evidence type="ECO:0000256" key="11">
    <source>
        <dbReference type="SAM" id="MobiDB-lite"/>
    </source>
</evidence>
<evidence type="ECO:0000256" key="9">
    <source>
        <dbReference type="ARBA" id="ARBA00023012"/>
    </source>
</evidence>
<dbReference type="Proteomes" id="UP000246303">
    <property type="component" value="Unassembled WGS sequence"/>
</dbReference>
<keyword evidence="5" id="KW-0597">Phosphoprotein</keyword>
<dbReference type="InterPro" id="IPR005467">
    <property type="entry name" value="His_kinase_dom"/>
</dbReference>
<feature type="domain" description="PAS" evidence="13">
    <location>
        <begin position="209"/>
        <end position="247"/>
    </location>
</feature>